<evidence type="ECO:0000313" key="1">
    <source>
        <dbReference type="EMBL" id="ABC77185.1"/>
    </source>
</evidence>
<sequence length="409" mass="47165">MYRPGIPLDKIQPDGIGSRIQIFRAFLPGEAYLMGLLKGTLTFSLYRLEGSLPQQADDFINQQLQAFAFRNIGLTSEEKAMGWTSLENVLDTDFEGAKYIWGDYLMLALRVDKKTVPPSLLKIRLMEAEQDFLAETGQKRVYREQREDIRERVHLELFSKTPPVPAFYEFCWSVSQKTLLLCTLSEKVIDDFQDFFKQTFSLPLYPYTPWDPLWLDEELTSRLSLAEKAGLPDAVGTAGLAAVDRTSLGREFLTWLWFKSEERNGMIEIPGKGDVELIFVRRLVLESGDGEYAETVVCQGMHADLREGKEALRQGKKIKEARIKLGKDEDNWEFTLKADRFSFQSLKLPVMTDKLDDPEDRDGAILERMYLIETATKTMISLFRLFLDLRLSPRWLSTEAPRIKNWLQQ</sequence>
<gene>
    <name evidence="1" type="ORF">SYN_02864</name>
</gene>
<reference evidence="1 2" key="1">
    <citation type="journal article" date="2007" name="Proc. Natl. Acad. Sci. U.S.A.">
        <title>The genome of Syntrophus aciditrophicus: life at the thermodynamic limit of microbial growth.</title>
        <authorList>
            <person name="McInerney M.J."/>
            <person name="Rohlin L."/>
            <person name="Mouttaki H."/>
            <person name="Kim U."/>
            <person name="Krupp R.S."/>
            <person name="Rios-Hernandez L."/>
            <person name="Sieber J."/>
            <person name="Struchtemeyer C.G."/>
            <person name="Bhattacharyya A."/>
            <person name="Campbell J.W."/>
            <person name="Gunsalus R.P."/>
        </authorList>
    </citation>
    <scope>NUCLEOTIDE SEQUENCE [LARGE SCALE GENOMIC DNA]</scope>
    <source>
        <strain evidence="1 2">SB</strain>
    </source>
</reference>
<dbReference type="KEGG" id="sat:SYN_02864"/>
<dbReference type="GO" id="GO:0006310">
    <property type="term" value="P:DNA recombination"/>
    <property type="evidence" value="ECO:0007669"/>
    <property type="project" value="InterPro"/>
</dbReference>
<protein>
    <submittedName>
        <fullName evidence="1">Hypothetical cytosolic protein</fullName>
    </submittedName>
</protein>
<dbReference type="EMBL" id="CP000252">
    <property type="protein sequence ID" value="ABC77185.1"/>
    <property type="molecule type" value="Genomic_DNA"/>
</dbReference>
<proteinExistence type="predicted"/>
<keyword evidence="2" id="KW-1185">Reference proteome</keyword>
<name>Q2LSX3_SYNAS</name>
<organism evidence="1 2">
    <name type="scientific">Syntrophus aciditrophicus (strain SB)</name>
    <dbReference type="NCBI Taxonomy" id="56780"/>
    <lineage>
        <taxon>Bacteria</taxon>
        <taxon>Pseudomonadati</taxon>
        <taxon>Thermodesulfobacteriota</taxon>
        <taxon>Syntrophia</taxon>
        <taxon>Syntrophales</taxon>
        <taxon>Syntrophaceae</taxon>
        <taxon>Syntrophus</taxon>
    </lineage>
</organism>
<dbReference type="Pfam" id="PF04381">
    <property type="entry name" value="RdgC"/>
    <property type="match status" value="1"/>
</dbReference>
<dbReference type="eggNOG" id="COG2974">
    <property type="taxonomic scope" value="Bacteria"/>
</dbReference>
<dbReference type="AlphaFoldDB" id="Q2LSX3"/>
<dbReference type="HOGENOM" id="CLU_675886_0_0_7"/>
<dbReference type="InterPro" id="IPR007476">
    <property type="entry name" value="RdgC"/>
</dbReference>
<accession>Q2LSX3</accession>
<dbReference type="Proteomes" id="UP000001933">
    <property type="component" value="Chromosome"/>
</dbReference>
<dbReference type="InParanoid" id="Q2LSX3"/>
<dbReference type="STRING" id="56780.SYN_02864"/>
<evidence type="ECO:0000313" key="2">
    <source>
        <dbReference type="Proteomes" id="UP000001933"/>
    </source>
</evidence>